<dbReference type="Gene3D" id="1.25.40.180">
    <property type="match status" value="1"/>
</dbReference>
<dbReference type="SMART" id="SM00543">
    <property type="entry name" value="MIF4G"/>
    <property type="match status" value="1"/>
</dbReference>
<dbReference type="Proteomes" id="UP001153737">
    <property type="component" value="Chromosome 2"/>
</dbReference>
<reference evidence="6" key="1">
    <citation type="submission" date="2022-01" db="EMBL/GenBank/DDBJ databases">
        <authorList>
            <person name="King R."/>
        </authorList>
    </citation>
    <scope>NUCLEOTIDE SEQUENCE</scope>
</reference>
<evidence type="ECO:0000259" key="5">
    <source>
        <dbReference type="SMART" id="SM00543"/>
    </source>
</evidence>
<feature type="compositionally biased region" description="Polar residues" evidence="4">
    <location>
        <begin position="112"/>
        <end position="128"/>
    </location>
</feature>
<feature type="region of interest" description="Disordered" evidence="4">
    <location>
        <begin position="59"/>
        <end position="141"/>
    </location>
</feature>
<dbReference type="GO" id="GO:0003723">
    <property type="term" value="F:RNA binding"/>
    <property type="evidence" value="ECO:0007669"/>
    <property type="project" value="InterPro"/>
</dbReference>
<dbReference type="PANTHER" id="PTHR23254:SF15">
    <property type="entry name" value="POLYADENYLATE-BINDING PROTEIN-INTERACTING PROTEIN 1"/>
    <property type="match status" value="1"/>
</dbReference>
<keyword evidence="2" id="KW-0963">Cytoplasm</keyword>
<comment type="subcellular location">
    <subcellularLocation>
        <location evidence="1">Cytoplasm</location>
    </subcellularLocation>
</comment>
<sequence length="525" mass="58979">MDNKTALKKVFLWDKDSDSNSIQERLRQPKLFTNVVSNSSLQSSSQRNSDIIQDSMQANNREPQIFTSPSTNPLSRSTSQSSSQNSNSMQAKFREPTTCNNDLSGSSQSSSTQANLRQRRQPNNVRNLSSSSSQSSSQSGSVTEITGVLKGIQNLQCSQTGYLSIQEVAAKSNLKAEAAEWFPLGFQSPSTTNSSTDTYVEPVHNTNSSVQSRLLKHKISSDNEIVNYSTSDTIFQNKDGVEDDEYDYSSDMRRIKHIIATLTKDPGQFDNLLEIFLETLMPHLEDITPISIITQTLLDEALTHPNFRYTGAKLCWYIEQASPEFRAELHLRCNKKIEDSPDIQNVSLFIAELYTQLPHLNIYGALLIRSFGKLFEKGGNDDIKCICQALKLTGYSLEHSNSKELDGIFKKLREVKSSVSGTALTLLNSVLTLRSTNWGHTSDVSESENEGDFFEYEDVHHDTVFYNTDGEVLTKEENEFIVAHMNYSEELSDYSDPDDLCDPEAEMDEEIQAAFKEFVKLGNKQ</sequence>
<dbReference type="GO" id="GO:0008494">
    <property type="term" value="F:translation activator activity"/>
    <property type="evidence" value="ECO:0007669"/>
    <property type="project" value="TreeGrafter"/>
</dbReference>
<dbReference type="InterPro" id="IPR051367">
    <property type="entry name" value="mRNA_TranslReg/HistoneTransl"/>
</dbReference>
<organism evidence="6 7">
    <name type="scientific">Phaedon cochleariae</name>
    <name type="common">Mustard beetle</name>
    <dbReference type="NCBI Taxonomy" id="80249"/>
    <lineage>
        <taxon>Eukaryota</taxon>
        <taxon>Metazoa</taxon>
        <taxon>Ecdysozoa</taxon>
        <taxon>Arthropoda</taxon>
        <taxon>Hexapoda</taxon>
        <taxon>Insecta</taxon>
        <taxon>Pterygota</taxon>
        <taxon>Neoptera</taxon>
        <taxon>Endopterygota</taxon>
        <taxon>Coleoptera</taxon>
        <taxon>Polyphaga</taxon>
        <taxon>Cucujiformia</taxon>
        <taxon>Chrysomeloidea</taxon>
        <taxon>Chrysomelidae</taxon>
        <taxon>Chrysomelinae</taxon>
        <taxon>Chrysomelini</taxon>
        <taxon>Phaedon</taxon>
    </lineage>
</organism>
<evidence type="ECO:0000256" key="2">
    <source>
        <dbReference type="ARBA" id="ARBA00022490"/>
    </source>
</evidence>
<evidence type="ECO:0000256" key="3">
    <source>
        <dbReference type="ARBA" id="ARBA00022845"/>
    </source>
</evidence>
<name>A0A9P0DJ99_PHACE</name>
<evidence type="ECO:0000256" key="1">
    <source>
        <dbReference type="ARBA" id="ARBA00004496"/>
    </source>
</evidence>
<evidence type="ECO:0000313" key="6">
    <source>
        <dbReference type="EMBL" id="CAH1155754.1"/>
    </source>
</evidence>
<dbReference type="Pfam" id="PF02854">
    <property type="entry name" value="MIF4G"/>
    <property type="match status" value="1"/>
</dbReference>
<dbReference type="InterPro" id="IPR016024">
    <property type="entry name" value="ARM-type_fold"/>
</dbReference>
<feature type="compositionally biased region" description="Low complexity" evidence="4">
    <location>
        <begin position="129"/>
        <end position="141"/>
    </location>
</feature>
<dbReference type="SUPFAM" id="SSF48371">
    <property type="entry name" value="ARM repeat"/>
    <property type="match status" value="1"/>
</dbReference>
<accession>A0A9P0DJ99</accession>
<dbReference type="EMBL" id="OU896708">
    <property type="protein sequence ID" value="CAH1155754.1"/>
    <property type="molecule type" value="Genomic_DNA"/>
</dbReference>
<feature type="compositionally biased region" description="Low complexity" evidence="4">
    <location>
        <begin position="70"/>
        <end position="88"/>
    </location>
</feature>
<dbReference type="GO" id="GO:0006446">
    <property type="term" value="P:regulation of translational initiation"/>
    <property type="evidence" value="ECO:0007669"/>
    <property type="project" value="TreeGrafter"/>
</dbReference>
<evidence type="ECO:0000256" key="4">
    <source>
        <dbReference type="SAM" id="MobiDB-lite"/>
    </source>
</evidence>
<feature type="domain" description="MIF4G" evidence="5">
    <location>
        <begin position="252"/>
        <end position="437"/>
    </location>
</feature>
<protein>
    <recommendedName>
        <fullName evidence="5">MIF4G domain-containing protein</fullName>
    </recommendedName>
</protein>
<gene>
    <name evidence="6" type="ORF">PHAECO_LOCUS6663</name>
</gene>
<keyword evidence="7" id="KW-1185">Reference proteome</keyword>
<dbReference type="InterPro" id="IPR003890">
    <property type="entry name" value="MIF4G-like_typ-3"/>
</dbReference>
<proteinExistence type="predicted"/>
<dbReference type="AlphaFoldDB" id="A0A9P0DJ99"/>
<keyword evidence="3" id="KW-0810">Translation regulation</keyword>
<dbReference type="GO" id="GO:0005737">
    <property type="term" value="C:cytoplasm"/>
    <property type="evidence" value="ECO:0007669"/>
    <property type="project" value="UniProtKB-SubCell"/>
</dbReference>
<evidence type="ECO:0000313" key="7">
    <source>
        <dbReference type="Proteomes" id="UP001153737"/>
    </source>
</evidence>
<dbReference type="PANTHER" id="PTHR23254">
    <property type="entry name" value="EIF4G DOMAIN PROTEIN"/>
    <property type="match status" value="1"/>
</dbReference>
<feature type="compositionally biased region" description="Polar residues" evidence="4">
    <location>
        <begin position="59"/>
        <end position="69"/>
    </location>
</feature>
<dbReference type="OrthoDB" id="8171816at2759"/>
<reference evidence="6" key="2">
    <citation type="submission" date="2022-10" db="EMBL/GenBank/DDBJ databases">
        <authorList>
            <consortium name="ENA_rothamsted_submissions"/>
            <consortium name="culmorum"/>
            <person name="King R."/>
        </authorList>
    </citation>
    <scope>NUCLEOTIDE SEQUENCE</scope>
</reference>